<dbReference type="InterPro" id="IPR011008">
    <property type="entry name" value="Dimeric_a/b-barrel"/>
</dbReference>
<accession>A0ABM8QQV2</accession>
<dbReference type="Gene3D" id="3.30.70.100">
    <property type="match status" value="1"/>
</dbReference>
<organism evidence="1 2">
    <name type="scientific">Nitrospira defluvii</name>
    <dbReference type="NCBI Taxonomy" id="330214"/>
    <lineage>
        <taxon>Bacteria</taxon>
        <taxon>Pseudomonadati</taxon>
        <taxon>Nitrospirota</taxon>
        <taxon>Nitrospiria</taxon>
        <taxon>Nitrospirales</taxon>
        <taxon>Nitrospiraceae</taxon>
        <taxon>Nitrospira</taxon>
    </lineage>
</organism>
<gene>
    <name evidence="1" type="ORF">NSPZN2_11187</name>
</gene>
<proteinExistence type="predicted"/>
<dbReference type="SUPFAM" id="SSF54909">
    <property type="entry name" value="Dimeric alpha+beta barrel"/>
    <property type="match status" value="1"/>
</dbReference>
<evidence type="ECO:0008006" key="3">
    <source>
        <dbReference type="Google" id="ProtNLM"/>
    </source>
</evidence>
<name>A0ABM8QQV2_9BACT</name>
<reference evidence="1 2" key="1">
    <citation type="submission" date="2021-02" db="EMBL/GenBank/DDBJ databases">
        <authorList>
            <person name="Han P."/>
        </authorList>
    </citation>
    <scope>NUCLEOTIDE SEQUENCE [LARGE SCALE GENOMIC DNA]</scope>
    <source>
        <strain evidence="1">Candidatus Nitrospira sp. ZN2</strain>
    </source>
</reference>
<dbReference type="RefSeq" id="WP_213040961.1">
    <property type="nucleotide sequence ID" value="NZ_CAJNBJ010000001.1"/>
</dbReference>
<evidence type="ECO:0000313" key="2">
    <source>
        <dbReference type="Proteomes" id="UP000675880"/>
    </source>
</evidence>
<comment type="caution">
    <text evidence="1">The sequence shown here is derived from an EMBL/GenBank/DDBJ whole genome shotgun (WGS) entry which is preliminary data.</text>
</comment>
<dbReference type="EMBL" id="CAJNBJ010000001">
    <property type="protein sequence ID" value="CAE6710451.1"/>
    <property type="molecule type" value="Genomic_DNA"/>
</dbReference>
<protein>
    <recommendedName>
        <fullName evidence="3">ABM domain-containing protein</fullName>
    </recommendedName>
</protein>
<keyword evidence="2" id="KW-1185">Reference proteome</keyword>
<dbReference type="Proteomes" id="UP000675880">
    <property type="component" value="Unassembled WGS sequence"/>
</dbReference>
<sequence>MPDAGDIDQCIFGPAVNEAEFVQWWQDVKAHITKQEGFLSGKFHKSLKPDSRFTYINVAIWENEGLYWKAYEKSVTPMKEKLAQLGVDMTPALYHVAFEY</sequence>
<evidence type="ECO:0000313" key="1">
    <source>
        <dbReference type="EMBL" id="CAE6710451.1"/>
    </source>
</evidence>